<dbReference type="InterPro" id="IPR033121">
    <property type="entry name" value="PEPTIDASE_A1"/>
</dbReference>
<dbReference type="PANTHER" id="PTHR47966">
    <property type="entry name" value="BETA-SITE APP-CLEAVING ENZYME, ISOFORM A-RELATED"/>
    <property type="match status" value="1"/>
</dbReference>
<evidence type="ECO:0000256" key="2">
    <source>
        <dbReference type="ARBA" id="ARBA00022750"/>
    </source>
</evidence>
<dbReference type="EMBL" id="JADGKB010000004">
    <property type="protein sequence ID" value="KAJ3261685.1"/>
    <property type="molecule type" value="Genomic_DNA"/>
</dbReference>
<keyword evidence="7" id="KW-1185">Reference proteome</keyword>
<dbReference type="CDD" id="cd05471">
    <property type="entry name" value="pepsin_like"/>
    <property type="match status" value="1"/>
</dbReference>
<organism evidence="6 7">
    <name type="scientific">Boothiomyces macroporosus</name>
    <dbReference type="NCBI Taxonomy" id="261099"/>
    <lineage>
        <taxon>Eukaryota</taxon>
        <taxon>Fungi</taxon>
        <taxon>Fungi incertae sedis</taxon>
        <taxon>Chytridiomycota</taxon>
        <taxon>Chytridiomycota incertae sedis</taxon>
        <taxon>Chytridiomycetes</taxon>
        <taxon>Rhizophydiales</taxon>
        <taxon>Terramycetaceae</taxon>
        <taxon>Boothiomyces</taxon>
    </lineage>
</organism>
<dbReference type="AlphaFoldDB" id="A0AAD5ULT2"/>
<evidence type="ECO:0000313" key="6">
    <source>
        <dbReference type="EMBL" id="KAJ3261685.1"/>
    </source>
</evidence>
<evidence type="ECO:0000256" key="3">
    <source>
        <dbReference type="RuleBase" id="RU000454"/>
    </source>
</evidence>
<feature type="chain" id="PRO_5042251176" description="Peptidase A1 domain-containing protein" evidence="4">
    <location>
        <begin position="18"/>
        <end position="371"/>
    </location>
</feature>
<sequence>MGMLFNIFLLLYQLALSVPLDNIFNIPIIKQAITPPNSGSGGFSVPGALQNGFDYIYLIQVSVGDGQIFNVAVDTGSSDVWVRGDKVDLTDSLITSESLSFQKSYYGLSVSGNVYGSSVQVGSGTVHKMSFGVATNSAYTGPLQNIDGLLGLGFSGISAIAKPDTNFMDQLGVSVAGIFLSNLAESSPGQLTLGGTDSTKYSGGFSYFPINSQTLWQVDATGMTFSVNGGSAQDACGSFPNALIDSGAPYIYLDDGPADKLASALGASAYNPNPGPFQHGSYSIPCSVMTSGPSLKFTLKGVGFTLKSTDYVLYATPEKTSCILALNRASSFGTDLLDKNSIIIGNVFQRVYYTVYDKGQKLIGFAPAVHK</sequence>
<reference evidence="6" key="1">
    <citation type="submission" date="2020-05" db="EMBL/GenBank/DDBJ databases">
        <title>Phylogenomic resolution of chytrid fungi.</title>
        <authorList>
            <person name="Stajich J.E."/>
            <person name="Amses K."/>
            <person name="Simmons R."/>
            <person name="Seto K."/>
            <person name="Myers J."/>
            <person name="Bonds A."/>
            <person name="Quandt C.A."/>
            <person name="Barry K."/>
            <person name="Liu P."/>
            <person name="Grigoriev I."/>
            <person name="Longcore J.E."/>
            <person name="James T.Y."/>
        </authorList>
    </citation>
    <scope>NUCLEOTIDE SEQUENCE</scope>
    <source>
        <strain evidence="6">PLAUS21</strain>
    </source>
</reference>
<protein>
    <recommendedName>
        <fullName evidence="5">Peptidase A1 domain-containing protein</fullName>
    </recommendedName>
</protein>
<dbReference type="PRINTS" id="PR00792">
    <property type="entry name" value="PEPSIN"/>
</dbReference>
<keyword evidence="4" id="KW-0732">Signal</keyword>
<evidence type="ECO:0000313" key="7">
    <source>
        <dbReference type="Proteomes" id="UP001210925"/>
    </source>
</evidence>
<evidence type="ECO:0000256" key="4">
    <source>
        <dbReference type="SAM" id="SignalP"/>
    </source>
</evidence>
<dbReference type="GO" id="GO:0006508">
    <property type="term" value="P:proteolysis"/>
    <property type="evidence" value="ECO:0007669"/>
    <property type="project" value="UniProtKB-KW"/>
</dbReference>
<dbReference type="PANTHER" id="PTHR47966:SF51">
    <property type="entry name" value="BETA-SITE APP-CLEAVING ENZYME, ISOFORM A-RELATED"/>
    <property type="match status" value="1"/>
</dbReference>
<comment type="similarity">
    <text evidence="1 3">Belongs to the peptidase A1 family.</text>
</comment>
<feature type="domain" description="Peptidase A1" evidence="5">
    <location>
        <begin position="57"/>
        <end position="366"/>
    </location>
</feature>
<gene>
    <name evidence="6" type="ORF">HK103_004636</name>
</gene>
<dbReference type="SUPFAM" id="SSF50630">
    <property type="entry name" value="Acid proteases"/>
    <property type="match status" value="1"/>
</dbReference>
<dbReference type="GO" id="GO:0004190">
    <property type="term" value="F:aspartic-type endopeptidase activity"/>
    <property type="evidence" value="ECO:0007669"/>
    <property type="project" value="UniProtKB-KW"/>
</dbReference>
<evidence type="ECO:0000256" key="1">
    <source>
        <dbReference type="ARBA" id="ARBA00007447"/>
    </source>
</evidence>
<dbReference type="Gene3D" id="2.40.70.10">
    <property type="entry name" value="Acid Proteases"/>
    <property type="match status" value="2"/>
</dbReference>
<dbReference type="PROSITE" id="PS00141">
    <property type="entry name" value="ASP_PROTEASE"/>
    <property type="match status" value="2"/>
</dbReference>
<dbReference type="Proteomes" id="UP001210925">
    <property type="component" value="Unassembled WGS sequence"/>
</dbReference>
<dbReference type="InterPro" id="IPR001969">
    <property type="entry name" value="Aspartic_peptidase_AS"/>
</dbReference>
<dbReference type="InterPro" id="IPR021109">
    <property type="entry name" value="Peptidase_aspartic_dom_sf"/>
</dbReference>
<accession>A0AAD5ULT2</accession>
<proteinExistence type="inferred from homology"/>
<evidence type="ECO:0000259" key="5">
    <source>
        <dbReference type="PROSITE" id="PS51767"/>
    </source>
</evidence>
<keyword evidence="2 3" id="KW-0064">Aspartyl protease</keyword>
<dbReference type="PROSITE" id="PS51767">
    <property type="entry name" value="PEPTIDASE_A1"/>
    <property type="match status" value="1"/>
</dbReference>
<keyword evidence="3" id="KW-0378">Hydrolase</keyword>
<dbReference type="InterPro" id="IPR034164">
    <property type="entry name" value="Pepsin-like_dom"/>
</dbReference>
<keyword evidence="3" id="KW-0645">Protease</keyword>
<name>A0AAD5ULT2_9FUNG</name>
<comment type="caution">
    <text evidence="6">The sequence shown here is derived from an EMBL/GenBank/DDBJ whole genome shotgun (WGS) entry which is preliminary data.</text>
</comment>
<feature type="signal peptide" evidence="4">
    <location>
        <begin position="1"/>
        <end position="17"/>
    </location>
</feature>
<dbReference type="InterPro" id="IPR001461">
    <property type="entry name" value="Aspartic_peptidase_A1"/>
</dbReference>
<dbReference type="Pfam" id="PF00026">
    <property type="entry name" value="Asp"/>
    <property type="match status" value="1"/>
</dbReference>